<dbReference type="GO" id="GO:0005886">
    <property type="term" value="C:plasma membrane"/>
    <property type="evidence" value="ECO:0007669"/>
    <property type="project" value="TreeGrafter"/>
</dbReference>
<dbReference type="InterPro" id="IPR039261">
    <property type="entry name" value="FNR_nucleotide-bd"/>
</dbReference>
<feature type="transmembrane region" description="Helical" evidence="7">
    <location>
        <begin position="587"/>
        <end position="605"/>
    </location>
</feature>
<keyword evidence="10" id="KW-1185">Reference proteome</keyword>
<evidence type="ECO:0000256" key="6">
    <source>
        <dbReference type="SAM" id="MobiDB-lite"/>
    </source>
</evidence>
<proteinExistence type="predicted"/>
<dbReference type="InterPro" id="IPR013121">
    <property type="entry name" value="Fe_red_NAD-bd_6"/>
</dbReference>
<feature type="transmembrane region" description="Helical" evidence="7">
    <location>
        <begin position="651"/>
        <end position="668"/>
    </location>
</feature>
<dbReference type="AlphaFoldDB" id="A0A0S4JUC5"/>
<dbReference type="CDD" id="cd06186">
    <property type="entry name" value="NOX_Duox_like_FAD_NADP"/>
    <property type="match status" value="1"/>
</dbReference>
<dbReference type="SUPFAM" id="SSF52343">
    <property type="entry name" value="Ferredoxin reductase-like, C-terminal NADP-linked domain"/>
    <property type="match status" value="1"/>
</dbReference>
<evidence type="ECO:0000256" key="2">
    <source>
        <dbReference type="ARBA" id="ARBA00022692"/>
    </source>
</evidence>
<evidence type="ECO:0000313" key="9">
    <source>
        <dbReference type="EMBL" id="CUG92162.1"/>
    </source>
</evidence>
<gene>
    <name evidence="9" type="ORF">BSAL_35830c</name>
</gene>
<feature type="transmembrane region" description="Helical" evidence="7">
    <location>
        <begin position="560"/>
        <end position="580"/>
    </location>
</feature>
<dbReference type="Gene3D" id="3.40.50.80">
    <property type="entry name" value="Nucleotide-binding domain of ferredoxin-NADP reductase (FNR) module"/>
    <property type="match status" value="1"/>
</dbReference>
<evidence type="ECO:0000256" key="5">
    <source>
        <dbReference type="ARBA" id="ARBA00023136"/>
    </source>
</evidence>
<organism evidence="9 10">
    <name type="scientific">Bodo saltans</name>
    <name type="common">Flagellated protozoan</name>
    <dbReference type="NCBI Taxonomy" id="75058"/>
    <lineage>
        <taxon>Eukaryota</taxon>
        <taxon>Discoba</taxon>
        <taxon>Euglenozoa</taxon>
        <taxon>Kinetoplastea</taxon>
        <taxon>Metakinetoplastina</taxon>
        <taxon>Eubodonida</taxon>
        <taxon>Bodonidae</taxon>
        <taxon>Bodo</taxon>
    </lineage>
</organism>
<feature type="compositionally biased region" description="Low complexity" evidence="6">
    <location>
        <begin position="288"/>
        <end position="318"/>
    </location>
</feature>
<protein>
    <recommendedName>
        <fullName evidence="8">FAD-binding FR-type domain-containing protein</fullName>
    </recommendedName>
</protein>
<feature type="transmembrane region" description="Helical" evidence="7">
    <location>
        <begin position="674"/>
        <end position="693"/>
    </location>
</feature>
<dbReference type="InterPro" id="IPR050369">
    <property type="entry name" value="RBOH/FRE"/>
</dbReference>
<dbReference type="EMBL" id="CYKH01002012">
    <property type="protein sequence ID" value="CUG92162.1"/>
    <property type="molecule type" value="Genomic_DNA"/>
</dbReference>
<dbReference type="InterPro" id="IPR013130">
    <property type="entry name" value="Fe3_Rdtase_TM_dom"/>
</dbReference>
<dbReference type="PANTHER" id="PTHR11972">
    <property type="entry name" value="NADPH OXIDASE"/>
    <property type="match status" value="1"/>
</dbReference>
<evidence type="ECO:0000313" key="10">
    <source>
        <dbReference type="Proteomes" id="UP000051952"/>
    </source>
</evidence>
<name>A0A0S4JUC5_BODSA</name>
<feature type="transmembrane region" description="Helical" evidence="7">
    <location>
        <begin position="517"/>
        <end position="540"/>
    </location>
</feature>
<dbReference type="OrthoDB" id="17725at2759"/>
<evidence type="ECO:0000256" key="4">
    <source>
        <dbReference type="ARBA" id="ARBA00023002"/>
    </source>
</evidence>
<comment type="subcellular location">
    <subcellularLocation>
        <location evidence="1">Membrane</location>
        <topology evidence="1">Multi-pass membrane protein</topology>
    </subcellularLocation>
</comment>
<evidence type="ECO:0000256" key="7">
    <source>
        <dbReference type="SAM" id="Phobius"/>
    </source>
</evidence>
<feature type="domain" description="FAD-binding FR-type" evidence="8">
    <location>
        <begin position="690"/>
        <end position="809"/>
    </location>
</feature>
<dbReference type="GO" id="GO:0016175">
    <property type="term" value="F:superoxide-generating NAD(P)H oxidase activity"/>
    <property type="evidence" value="ECO:0007669"/>
    <property type="project" value="TreeGrafter"/>
</dbReference>
<dbReference type="InterPro" id="IPR017927">
    <property type="entry name" value="FAD-bd_FR_type"/>
</dbReference>
<dbReference type="PROSITE" id="PS51384">
    <property type="entry name" value="FAD_FR"/>
    <property type="match status" value="1"/>
</dbReference>
<dbReference type="VEuPathDB" id="TriTrypDB:BSAL_35830c"/>
<dbReference type="PANTHER" id="PTHR11972:SF69">
    <property type="entry name" value="FERRIC REDUCTION OXIDASE 6-RELATED"/>
    <property type="match status" value="1"/>
</dbReference>
<feature type="transmembrane region" description="Helical" evidence="7">
    <location>
        <begin position="484"/>
        <end position="505"/>
    </location>
</feature>
<feature type="compositionally biased region" description="Low complexity" evidence="6">
    <location>
        <begin position="270"/>
        <end position="279"/>
    </location>
</feature>
<dbReference type="Pfam" id="PF08030">
    <property type="entry name" value="NAD_binding_6"/>
    <property type="match status" value="1"/>
</dbReference>
<keyword evidence="2 7" id="KW-0812">Transmembrane</keyword>
<evidence type="ECO:0000259" key="8">
    <source>
        <dbReference type="PROSITE" id="PS51384"/>
    </source>
</evidence>
<evidence type="ECO:0000256" key="3">
    <source>
        <dbReference type="ARBA" id="ARBA00022989"/>
    </source>
</evidence>
<feature type="transmembrane region" description="Helical" evidence="7">
    <location>
        <begin position="625"/>
        <end position="644"/>
    </location>
</feature>
<keyword evidence="3 7" id="KW-1133">Transmembrane helix</keyword>
<dbReference type="Proteomes" id="UP000051952">
    <property type="component" value="Unassembled WGS sequence"/>
</dbReference>
<reference evidence="10" key="1">
    <citation type="submission" date="2015-09" db="EMBL/GenBank/DDBJ databases">
        <authorList>
            <consortium name="Pathogen Informatics"/>
        </authorList>
    </citation>
    <scope>NUCLEOTIDE SEQUENCE [LARGE SCALE GENOMIC DNA]</scope>
    <source>
        <strain evidence="10">Lake Konstanz</strain>
    </source>
</reference>
<sequence length="875" mass="93050">MYDNSTTFHFMTFDCSERRQRKQMTWLFARLILVLLAVVACCHATSYSPVGSTTVLSFATDATQHLITTLTIHGNFAGSFGVGSSMNGPAVSCYVPTGNSNGAVCTDLNVFHYGVSKVAQVSTIMSATSASGSSTVTVSTPLSRLGLTAGDTSNMIFAYQGWDSSQNIPTQHASNAMAVMSIPIPSPTSAATTTTTSTTTTTTTTTTATHAPTTSPPTTTHVPMTTATAAVTSTAASTAEHTTAPVATLAPSTTAAAAGTTPTTAFTTEVTTTHMQQPTTSPPPPPTTTQIPPTSTAHSSTTTTTTTSIAPLPSSPTTEPTTLSVFLSVASGDLMIQLSYNSTMLWGMMAIANGYSGTFGVVSSQGMTGSMISCYAGNGGSISPTCFDLDGQDYFVAPAPNRYTTFHSSSSNGSRAMMYFSAPKSRFPFLSENSLISYCYSPYDASVGLPVQHSSNDDTDHGCLSVDFVSGSVTTVSTPFTSRAMAYIVVGVILGAAILIAVVVVRVGEVQLTPGSTLFLQLSTVLLLWAMVTVVVALAAKDFRSEELPIFRAFGEATAFVLSLILIPTTKHVGLGVIVGSSYERMLFLHPVLGFTVLVTMTVHMGGMFTTYDDPGDLFQDTSSLYGFIAWIFLLCVTLPAMFLRRKSYNFFRFTHCLFILVLVFGVLHHDELLVMLVPGFALWVIDLIMRLYSAVSTKARLVGLTYNKQADIVTLQLSVDWASAPKPGSYAFLLIPSLSPISHPFTIALAEEVDVNDSSRRVVTFLIKPILDGRTNTFTAKLAERAKVSSSYPLTIAMFGPHGKLQVPVADCRHVVLISGGIGVTPMMSILEHIATNIASLPMLQSLTFIWVVRDQAVISFLKGTIDTAPEKFV</sequence>
<keyword evidence="4" id="KW-0560">Oxidoreductase</keyword>
<dbReference type="Pfam" id="PF01794">
    <property type="entry name" value="Ferric_reduct"/>
    <property type="match status" value="1"/>
</dbReference>
<keyword evidence="5 7" id="KW-0472">Membrane</keyword>
<accession>A0A0S4JUC5</accession>
<feature type="region of interest" description="Disordered" evidence="6">
    <location>
        <begin position="187"/>
        <end position="222"/>
    </location>
</feature>
<feature type="region of interest" description="Disordered" evidence="6">
    <location>
        <begin position="270"/>
        <end position="318"/>
    </location>
</feature>
<evidence type="ECO:0000256" key="1">
    <source>
        <dbReference type="ARBA" id="ARBA00004141"/>
    </source>
</evidence>